<organism evidence="1 2">
    <name type="scientific">Chryseobacterium indoltheticum</name>
    <dbReference type="NCBI Taxonomy" id="254"/>
    <lineage>
        <taxon>Bacteria</taxon>
        <taxon>Pseudomonadati</taxon>
        <taxon>Bacteroidota</taxon>
        <taxon>Flavobacteriia</taxon>
        <taxon>Flavobacteriales</taxon>
        <taxon>Weeksellaceae</taxon>
        <taxon>Chryseobacterium group</taxon>
        <taxon>Chryseobacterium</taxon>
    </lineage>
</organism>
<evidence type="ECO:0000313" key="2">
    <source>
        <dbReference type="Proteomes" id="UP000254282"/>
    </source>
</evidence>
<dbReference type="RefSeq" id="WP_115619586.1">
    <property type="nucleotide sequence ID" value="NZ_UFVR01000004.1"/>
</dbReference>
<dbReference type="STRING" id="254.SAMN05421682_103303"/>
<accession>A0A381FF48</accession>
<dbReference type="AlphaFoldDB" id="A0A381FF48"/>
<evidence type="ECO:0008006" key="3">
    <source>
        <dbReference type="Google" id="ProtNLM"/>
    </source>
</evidence>
<name>A0A381FF48_9FLAO</name>
<dbReference type="Proteomes" id="UP000254282">
    <property type="component" value="Unassembled WGS sequence"/>
</dbReference>
<sequence length="90" mass="10791">MLKKIIHIFFLPCSKATLLMEKRNAKSISPKENWQLSMHVKICKWCKAYQEKVEILDSILKKKWFGEEEVDINTAEIQNFKDKVFRKLDF</sequence>
<gene>
    <name evidence="1" type="ORF">NCTC13532_01148</name>
</gene>
<evidence type="ECO:0000313" key="1">
    <source>
        <dbReference type="EMBL" id="SUX45137.1"/>
    </source>
</evidence>
<protein>
    <recommendedName>
        <fullName evidence="3">Zf-HC2 domain-containing protein</fullName>
    </recommendedName>
</protein>
<reference evidence="1 2" key="1">
    <citation type="submission" date="2018-06" db="EMBL/GenBank/DDBJ databases">
        <authorList>
            <consortium name="Pathogen Informatics"/>
            <person name="Doyle S."/>
        </authorList>
    </citation>
    <scope>NUCLEOTIDE SEQUENCE [LARGE SCALE GENOMIC DNA]</scope>
    <source>
        <strain evidence="1 2">NCTC13532</strain>
    </source>
</reference>
<proteinExistence type="predicted"/>
<dbReference type="EMBL" id="UFVR01000004">
    <property type="protein sequence ID" value="SUX45137.1"/>
    <property type="molecule type" value="Genomic_DNA"/>
</dbReference>